<name>A0A2B7WSH7_9EURO</name>
<sequence>MAKTIHKEAIFWGNELAECGIPNTSPFEGTISEDTIIILSICNYVEVAGSNSVVLSGYPPNPESGEPNPSIDYNKLSQIITSNKNKGRIAPGDIAIFQELTRNRHAYFTAYRSFFKSDNTLRDLFTEKCQLLKRRQAISQNPNWVTSESGWDMCRRFEINGRNYAVEMETHAARLREVTACTARLAKSKHEAASVFQKIQGTRAASQHQRQKPSDNMNTTTKIHNGNGRIGPMKMSTSPMAQPQPQPQTAKRIESNGISKKRRIYPFQPPGLAVNKTTRKHQNACIAADRLNKGFGCYVTHPYHTPLPTPLTPPTLKTSKAISTSSVFLAGPGETTPPNSSPLRPATEEY</sequence>
<comment type="caution">
    <text evidence="2">The sequence shown here is derived from an EMBL/GenBank/DDBJ whole genome shotgun (WGS) entry which is preliminary data.</text>
</comment>
<feature type="region of interest" description="Disordered" evidence="1">
    <location>
        <begin position="201"/>
        <end position="225"/>
    </location>
</feature>
<evidence type="ECO:0000313" key="2">
    <source>
        <dbReference type="EMBL" id="PGG99528.1"/>
    </source>
</evidence>
<evidence type="ECO:0000256" key="1">
    <source>
        <dbReference type="SAM" id="MobiDB-lite"/>
    </source>
</evidence>
<evidence type="ECO:0000313" key="3">
    <source>
        <dbReference type="Proteomes" id="UP000224080"/>
    </source>
</evidence>
<organism evidence="2 3">
    <name type="scientific">Blastomyces parvus</name>
    <dbReference type="NCBI Taxonomy" id="2060905"/>
    <lineage>
        <taxon>Eukaryota</taxon>
        <taxon>Fungi</taxon>
        <taxon>Dikarya</taxon>
        <taxon>Ascomycota</taxon>
        <taxon>Pezizomycotina</taxon>
        <taxon>Eurotiomycetes</taxon>
        <taxon>Eurotiomycetidae</taxon>
        <taxon>Onygenales</taxon>
        <taxon>Ajellomycetaceae</taxon>
        <taxon>Blastomyces</taxon>
    </lineage>
</organism>
<keyword evidence="3" id="KW-1185">Reference proteome</keyword>
<dbReference type="AlphaFoldDB" id="A0A2B7WSH7"/>
<feature type="compositionally biased region" description="Polar residues" evidence="1">
    <location>
        <begin position="201"/>
        <end position="224"/>
    </location>
</feature>
<reference evidence="2 3" key="1">
    <citation type="submission" date="2017-10" db="EMBL/GenBank/DDBJ databases">
        <title>Comparative genomics in systemic dimorphic fungi from Ajellomycetaceae.</title>
        <authorList>
            <person name="Munoz J.F."/>
            <person name="Mcewen J.G."/>
            <person name="Clay O.K."/>
            <person name="Cuomo C.A."/>
        </authorList>
    </citation>
    <scope>NUCLEOTIDE SEQUENCE [LARGE SCALE GENOMIC DNA]</scope>
    <source>
        <strain evidence="2 3">UAMH130</strain>
    </source>
</reference>
<protein>
    <submittedName>
        <fullName evidence="2">Uncharacterized protein</fullName>
    </submittedName>
</protein>
<gene>
    <name evidence="2" type="ORF">GX51_06268</name>
</gene>
<dbReference type="Proteomes" id="UP000224080">
    <property type="component" value="Unassembled WGS sequence"/>
</dbReference>
<feature type="region of interest" description="Disordered" evidence="1">
    <location>
        <begin position="328"/>
        <end position="350"/>
    </location>
</feature>
<proteinExistence type="predicted"/>
<dbReference type="EMBL" id="PDNC01000100">
    <property type="protein sequence ID" value="PGG99528.1"/>
    <property type="molecule type" value="Genomic_DNA"/>
</dbReference>
<dbReference type="OrthoDB" id="4188088at2759"/>
<accession>A0A2B7WSH7</accession>